<dbReference type="Proteomes" id="UP000256661">
    <property type="component" value="Unassembled WGS sequence"/>
</dbReference>
<evidence type="ECO:0000313" key="9">
    <source>
        <dbReference type="Proteomes" id="UP000256661"/>
    </source>
</evidence>
<evidence type="ECO:0000256" key="1">
    <source>
        <dbReference type="ARBA" id="ARBA00004202"/>
    </source>
</evidence>
<gene>
    <name evidence="8" type="ORF">DFJ69_3879</name>
</gene>
<dbReference type="CDD" id="cd00761">
    <property type="entry name" value="Glyco_tranf_GTA_type"/>
    <property type="match status" value="1"/>
</dbReference>
<dbReference type="GO" id="GO:0019350">
    <property type="term" value="P:teichoic acid biosynthetic process"/>
    <property type="evidence" value="ECO:0007669"/>
    <property type="project" value="UniProtKB-KW"/>
</dbReference>
<keyword evidence="5" id="KW-0777">Teichoic acid biosynthesis</keyword>
<dbReference type="InterPro" id="IPR001173">
    <property type="entry name" value="Glyco_trans_2-like"/>
</dbReference>
<dbReference type="Pfam" id="PF04464">
    <property type="entry name" value="Glyphos_transf"/>
    <property type="match status" value="1"/>
</dbReference>
<dbReference type="OrthoDB" id="3183633at2"/>
<reference evidence="8 9" key="1">
    <citation type="submission" date="2018-08" db="EMBL/GenBank/DDBJ databases">
        <title>Sequencing the genomes of 1000 actinobacteria strains.</title>
        <authorList>
            <person name="Klenk H.-P."/>
        </authorList>
    </citation>
    <scope>NUCLEOTIDE SEQUENCE [LARGE SCALE GENOMIC DNA]</scope>
    <source>
        <strain evidence="8 9">DSM 43927</strain>
    </source>
</reference>
<dbReference type="InterPro" id="IPR051612">
    <property type="entry name" value="Teichoic_Acid_Biosynth"/>
</dbReference>
<name>A0A3D9SR19_9ACTN</name>
<evidence type="ECO:0000256" key="4">
    <source>
        <dbReference type="ARBA" id="ARBA00022679"/>
    </source>
</evidence>
<evidence type="ECO:0000256" key="3">
    <source>
        <dbReference type="ARBA" id="ARBA00022475"/>
    </source>
</evidence>
<dbReference type="PANTHER" id="PTHR37316:SF3">
    <property type="entry name" value="TEICHOIC ACID GLYCEROL-PHOSPHATE TRANSFERASE"/>
    <property type="match status" value="1"/>
</dbReference>
<dbReference type="SUPFAM" id="SSF53756">
    <property type="entry name" value="UDP-Glycosyltransferase/glycogen phosphorylase"/>
    <property type="match status" value="1"/>
</dbReference>
<dbReference type="Gene3D" id="3.40.50.11820">
    <property type="match status" value="1"/>
</dbReference>
<comment type="similarity">
    <text evidence="2">Belongs to the CDP-glycerol glycerophosphotransferase family.</text>
</comment>
<protein>
    <submittedName>
        <fullName evidence="8">CDP-glycerol:poly(Glycerophosphate) glycerophosphotransferase</fullName>
    </submittedName>
</protein>
<keyword evidence="6" id="KW-0472">Membrane</keyword>
<keyword evidence="9" id="KW-1185">Reference proteome</keyword>
<keyword evidence="4 8" id="KW-0808">Transferase</keyword>
<keyword evidence="3" id="KW-1003">Cell membrane</keyword>
<dbReference type="GO" id="GO:0047355">
    <property type="term" value="F:CDP-glycerol glycerophosphotransferase activity"/>
    <property type="evidence" value="ECO:0007669"/>
    <property type="project" value="InterPro"/>
</dbReference>
<dbReference type="EMBL" id="QTTT01000001">
    <property type="protein sequence ID" value="REE98392.1"/>
    <property type="molecule type" value="Genomic_DNA"/>
</dbReference>
<dbReference type="GO" id="GO:0005886">
    <property type="term" value="C:plasma membrane"/>
    <property type="evidence" value="ECO:0007669"/>
    <property type="project" value="UniProtKB-SubCell"/>
</dbReference>
<evidence type="ECO:0000256" key="5">
    <source>
        <dbReference type="ARBA" id="ARBA00022944"/>
    </source>
</evidence>
<evidence type="ECO:0000313" key="8">
    <source>
        <dbReference type="EMBL" id="REE98392.1"/>
    </source>
</evidence>
<proteinExistence type="inferred from homology"/>
<dbReference type="InterPro" id="IPR029044">
    <property type="entry name" value="Nucleotide-diphossugar_trans"/>
</dbReference>
<accession>A0A3D9SR19</accession>
<dbReference type="InterPro" id="IPR043148">
    <property type="entry name" value="TagF_C"/>
</dbReference>
<dbReference type="SUPFAM" id="SSF53448">
    <property type="entry name" value="Nucleotide-diphospho-sugar transferases"/>
    <property type="match status" value="1"/>
</dbReference>
<sequence length="1151" mass="129608">MSPMLSVVVPFYNVEPYLAACLESLERQTHRDLEVIMVDDGSTDGGAAIAKDFAGRDARFRLIQQENRGPGPARNLGVEHATGAYLAFADGDDVVPPGAYARLVGTLERTGSEIACGNVHRLHGDETLQSHLHRDIFTKTETRTHVSRHTALIRDRTCWNKVYRREFWVRHGLAFPPGLYEDPPIVIRAHALASSVDVVKETVYLWRRRTGSITDDRADWSNLNQRMNSARDIRRWLTAHAPRLVPHYDAEVLVGGELEVLLTALPRTEDAHRGTLVAVGADLVEGIDPKTLRTLPAITRLQVHLLGRRRLAELLSVLKFVELGGLKKTPVSKRGRRARFYAAYPYHDDADLQIPADVYDVTDELLPVARLDRAAWVDGRLRVEGHAYIPRLASGSPEDSRIRLWLRGPHRLLRVGLQIERVERPDVTAASNQAVVSHDWSGFTADIDPASLKVLGRWRSSDWKLGVEVVCQGLRRRRALGAPTAVNRKWPAELEVAPGVHVQPMELGRSAALRVRQVAVRLTDHRTDGDILELDGWAAPDPAPTSLILSHEHDDHRLEVGTEAIAGAGGGSGFRARIPLSELAEGAHTGAWDIALDDGRKLLFGDDLAEARHLVRDGEDPLEFALLRTRFGNLRGFLRAPRPVVTDVRWDGDDLVVTGTLSAADRPDRLLLRRLRSSDTFPLPITWEGDRFTAVLTPERMPSFGLERPLSRGRWDLLAPTKGGDEPVLVERGRLRTLPGPHVTGVHEITLHPHSTDALRLRVRTALADDEQGPYAQARLQTVDYPAYRRQPVRELALFDAYKGRQYSCNPRGVFEELRRRDDGIECVWVSDDGQFTPPEGARTVLTGSREHYEALARARFIFSNWAQRDWFVKRPGTTYVQCWHGTPLKKLGYDVHDMPYKRTEGLNWMEHDVPQWDLLLTQNAFSTPLFRRAFRYDGEVLESGYPRNDLLLAPERHAVAADVRHRLGVPEGKRVVMYAPTWRDDFHLAIGKRAFQLELDLEAMRAALGDDHVVLLRTHYLVTDRPRSEGDGFVLDVSAYPDIAELYLITDVLVTDYSSAMFDFAVTGRPMVFYTYDLERYRDHVRGFYFDFEAEAPGPLLSTSEEVIDALRGLDDLPARYGDAYSAFAARYCPHDDGRAAARVLDHLLR</sequence>
<evidence type="ECO:0000256" key="2">
    <source>
        <dbReference type="ARBA" id="ARBA00010488"/>
    </source>
</evidence>
<dbReference type="AlphaFoldDB" id="A0A3D9SR19"/>
<comment type="subcellular location">
    <subcellularLocation>
        <location evidence="1">Cell membrane</location>
        <topology evidence="1">Peripheral membrane protein</topology>
    </subcellularLocation>
</comment>
<dbReference type="InterPro" id="IPR007554">
    <property type="entry name" value="Glycerophosphate_synth"/>
</dbReference>
<feature type="domain" description="Glycosyltransferase 2-like" evidence="7">
    <location>
        <begin position="6"/>
        <end position="166"/>
    </location>
</feature>
<dbReference type="Pfam" id="PF00535">
    <property type="entry name" value="Glycos_transf_2"/>
    <property type="match status" value="1"/>
</dbReference>
<evidence type="ECO:0000256" key="6">
    <source>
        <dbReference type="ARBA" id="ARBA00023136"/>
    </source>
</evidence>
<dbReference type="Gene3D" id="3.40.50.12580">
    <property type="match status" value="1"/>
</dbReference>
<dbReference type="InterPro" id="IPR043149">
    <property type="entry name" value="TagF_N"/>
</dbReference>
<organism evidence="8 9">
    <name type="scientific">Thermomonospora umbrina</name>
    <dbReference type="NCBI Taxonomy" id="111806"/>
    <lineage>
        <taxon>Bacteria</taxon>
        <taxon>Bacillati</taxon>
        <taxon>Actinomycetota</taxon>
        <taxon>Actinomycetes</taxon>
        <taxon>Streptosporangiales</taxon>
        <taxon>Thermomonosporaceae</taxon>
        <taxon>Thermomonospora</taxon>
    </lineage>
</organism>
<comment type="caution">
    <text evidence="8">The sequence shown here is derived from an EMBL/GenBank/DDBJ whole genome shotgun (WGS) entry which is preliminary data.</text>
</comment>
<evidence type="ECO:0000259" key="7">
    <source>
        <dbReference type="Pfam" id="PF00535"/>
    </source>
</evidence>
<dbReference type="PANTHER" id="PTHR37316">
    <property type="entry name" value="TEICHOIC ACID GLYCEROL-PHOSPHATE PRIMASE"/>
    <property type="match status" value="1"/>
</dbReference>
<dbReference type="Gene3D" id="3.90.550.10">
    <property type="entry name" value="Spore Coat Polysaccharide Biosynthesis Protein SpsA, Chain A"/>
    <property type="match status" value="1"/>
</dbReference>